<dbReference type="EMBL" id="KI912116">
    <property type="protein sequence ID" value="ETS77330.1"/>
    <property type="molecule type" value="Genomic_DNA"/>
</dbReference>
<dbReference type="HOGENOM" id="CLU_2171923_0_0_1"/>
<dbReference type="InParanoid" id="W3WTZ9"/>
<sequence length="110" mass="10534">MKAVQFLAVLGASLAAATTDMSVSTTVVCHSCPNVTSTAADIVTRSPIPTTPCSAPALTVISSATGSGNATATGTGSSSTMVPVTVSGGGKLVESFSGALALAAAVAYLV</sequence>
<proteinExistence type="predicted"/>
<evidence type="ECO:0000313" key="3">
    <source>
        <dbReference type="Proteomes" id="UP000030651"/>
    </source>
</evidence>
<reference evidence="3" key="1">
    <citation type="journal article" date="2015" name="BMC Genomics">
        <title>Genomic and transcriptomic analysis of the endophytic fungus Pestalotiopsis fici reveals its lifestyle and high potential for synthesis of natural products.</title>
        <authorList>
            <person name="Wang X."/>
            <person name="Zhang X."/>
            <person name="Liu L."/>
            <person name="Xiang M."/>
            <person name="Wang W."/>
            <person name="Sun X."/>
            <person name="Che Y."/>
            <person name="Guo L."/>
            <person name="Liu G."/>
            <person name="Guo L."/>
            <person name="Wang C."/>
            <person name="Yin W.B."/>
            <person name="Stadler M."/>
            <person name="Zhang X."/>
            <person name="Liu X."/>
        </authorList>
    </citation>
    <scope>NUCLEOTIDE SEQUENCE [LARGE SCALE GENOMIC DNA]</scope>
    <source>
        <strain evidence="3">W106-1 / CGMCC3.15140</strain>
    </source>
</reference>
<dbReference type="GeneID" id="19276217"/>
<name>W3WTZ9_PESFW</name>
<gene>
    <name evidence="2" type="ORF">PFICI_11204</name>
</gene>
<dbReference type="Proteomes" id="UP000030651">
    <property type="component" value="Unassembled WGS sequence"/>
</dbReference>
<organism evidence="2 3">
    <name type="scientific">Pestalotiopsis fici (strain W106-1 / CGMCC3.15140)</name>
    <dbReference type="NCBI Taxonomy" id="1229662"/>
    <lineage>
        <taxon>Eukaryota</taxon>
        <taxon>Fungi</taxon>
        <taxon>Dikarya</taxon>
        <taxon>Ascomycota</taxon>
        <taxon>Pezizomycotina</taxon>
        <taxon>Sordariomycetes</taxon>
        <taxon>Xylariomycetidae</taxon>
        <taxon>Amphisphaeriales</taxon>
        <taxon>Sporocadaceae</taxon>
        <taxon>Pestalotiopsis</taxon>
    </lineage>
</organism>
<dbReference type="OrthoDB" id="4870729at2759"/>
<feature type="chain" id="PRO_5004834214" evidence="1">
    <location>
        <begin position="18"/>
        <end position="110"/>
    </location>
</feature>
<feature type="signal peptide" evidence="1">
    <location>
        <begin position="1"/>
        <end position="17"/>
    </location>
</feature>
<evidence type="ECO:0000256" key="1">
    <source>
        <dbReference type="SAM" id="SignalP"/>
    </source>
</evidence>
<evidence type="ECO:0000313" key="2">
    <source>
        <dbReference type="EMBL" id="ETS77330.1"/>
    </source>
</evidence>
<keyword evidence="1" id="KW-0732">Signal</keyword>
<accession>W3WTZ9</accession>
<dbReference type="RefSeq" id="XP_007837976.1">
    <property type="nucleotide sequence ID" value="XM_007839785.1"/>
</dbReference>
<keyword evidence="3" id="KW-1185">Reference proteome</keyword>
<protein>
    <submittedName>
        <fullName evidence="2">Uncharacterized protein</fullName>
    </submittedName>
</protein>
<dbReference type="OMA" id="CTEKPLT"/>
<dbReference type="KEGG" id="pfy:PFICI_11204"/>
<dbReference type="AlphaFoldDB" id="W3WTZ9"/>